<reference evidence="2" key="1">
    <citation type="submission" date="2014-05" db="EMBL/GenBank/DDBJ databases">
        <title>The transcriptome of the halophilic microalga Tetraselmis sp. GSL018 isolated from the Great Salt Lake, Utah.</title>
        <authorList>
            <person name="Jinkerson R.E."/>
            <person name="D'Adamo S."/>
            <person name="Posewitz M.C."/>
        </authorList>
    </citation>
    <scope>NUCLEOTIDE SEQUENCE</scope>
    <source>
        <strain evidence="2">GSL018</strain>
    </source>
</reference>
<dbReference type="AlphaFoldDB" id="A0A061RFM9"/>
<proteinExistence type="predicted"/>
<evidence type="ECO:0000256" key="1">
    <source>
        <dbReference type="SAM" id="SignalP"/>
    </source>
</evidence>
<keyword evidence="1" id="KW-0732">Signal</keyword>
<organism evidence="2">
    <name type="scientific">Tetraselmis sp. GSL018</name>
    <dbReference type="NCBI Taxonomy" id="582737"/>
    <lineage>
        <taxon>Eukaryota</taxon>
        <taxon>Viridiplantae</taxon>
        <taxon>Chlorophyta</taxon>
        <taxon>core chlorophytes</taxon>
        <taxon>Chlorodendrophyceae</taxon>
        <taxon>Chlorodendrales</taxon>
        <taxon>Chlorodendraceae</taxon>
        <taxon>Tetraselmis</taxon>
    </lineage>
</organism>
<evidence type="ECO:0000313" key="2">
    <source>
        <dbReference type="EMBL" id="JAC70763.1"/>
    </source>
</evidence>
<feature type="chain" id="PRO_5001605765" evidence="1">
    <location>
        <begin position="25"/>
        <end position="304"/>
    </location>
</feature>
<protein>
    <submittedName>
        <fullName evidence="2">Uncharacterized protein</fullName>
    </submittedName>
</protein>
<name>A0A061RFM9_9CHLO</name>
<feature type="signal peptide" evidence="1">
    <location>
        <begin position="1"/>
        <end position="24"/>
    </location>
</feature>
<gene>
    <name evidence="2" type="ORF">TSPGSL018_3411</name>
</gene>
<dbReference type="EMBL" id="GBEZ01015396">
    <property type="protein sequence ID" value="JAC70763.1"/>
    <property type="molecule type" value="Transcribed_RNA"/>
</dbReference>
<accession>A0A061RFM9</accession>
<sequence>MALLTTTCFAISSLLLWRASRSVASRRGSDREQLRRQIQEHVGSDLSQVKKLIVVPGGGPGSPEDKGVPPWTVSRSDAALELYRSCKATGVRCAVFCTSAGSMNAPQPKGEDSHILFESSLIASLLHSKGVPEEDLLCDFAPWDTVGNAWSVRMVVQGLLALRRERRRWWQPWVQRRVDVHVLISDFHHRRMEAAMRWVLDLRPRPLLRSGAVALTVESVPSGDGLARGLRGVGPAEARAAIEERREHEERGSEQLRRNAALVRTEAELSAFLLLGGHKGYREYTTRTLRRGGRARGGAPRAGW</sequence>